<name>A0A0B7HGI7_9FLAO</name>
<organism evidence="2 3">
    <name type="scientific">Capnocytophaga cynodegmi</name>
    <dbReference type="NCBI Taxonomy" id="28189"/>
    <lineage>
        <taxon>Bacteria</taxon>
        <taxon>Pseudomonadati</taxon>
        <taxon>Bacteroidota</taxon>
        <taxon>Flavobacteriia</taxon>
        <taxon>Flavobacteriales</taxon>
        <taxon>Flavobacteriaceae</taxon>
        <taxon>Capnocytophaga</taxon>
    </lineage>
</organism>
<accession>A0A0B7HGI7</accession>
<keyword evidence="1" id="KW-1133">Transmembrane helix</keyword>
<evidence type="ECO:0000313" key="3">
    <source>
        <dbReference type="Proteomes" id="UP000038083"/>
    </source>
</evidence>
<reference evidence="2 3" key="1">
    <citation type="submission" date="2015-01" db="EMBL/GenBank/DDBJ databases">
        <authorList>
            <person name="Xiang T."/>
            <person name="Song Y."/>
            <person name="Huang L."/>
            <person name="Wang B."/>
            <person name="Wu P."/>
        </authorList>
    </citation>
    <scope>NUCLEOTIDE SEQUENCE [LARGE SCALE GENOMIC DNA]</scope>
    <source>
        <strain evidence="2 3">Ccy74</strain>
    </source>
</reference>
<evidence type="ECO:0000313" key="2">
    <source>
        <dbReference type="EMBL" id="CEN37017.1"/>
    </source>
</evidence>
<proteinExistence type="predicted"/>
<dbReference type="Proteomes" id="UP000038083">
    <property type="component" value="Unassembled WGS sequence"/>
</dbReference>
<gene>
    <name evidence="2" type="ORF">CCYN74_210010</name>
</gene>
<evidence type="ECO:0000256" key="1">
    <source>
        <dbReference type="SAM" id="Phobius"/>
    </source>
</evidence>
<keyword evidence="1" id="KW-0812">Transmembrane</keyword>
<sequence length="54" mass="6327">MKEEKTENKNSSETKYFKLPTKEILKPLFLFKFLINKASLFIILAIFSIFAKLA</sequence>
<feature type="transmembrane region" description="Helical" evidence="1">
    <location>
        <begin position="28"/>
        <end position="51"/>
    </location>
</feature>
<keyword evidence="1" id="KW-0472">Membrane</keyword>
<dbReference type="EMBL" id="CDOG01000014">
    <property type="protein sequence ID" value="CEN37017.1"/>
    <property type="molecule type" value="Genomic_DNA"/>
</dbReference>
<dbReference type="AlphaFoldDB" id="A0A0B7HGI7"/>
<protein>
    <submittedName>
        <fullName evidence="2">Uncharacterized protein</fullName>
    </submittedName>
</protein>